<dbReference type="AlphaFoldDB" id="A0AAV9CB08"/>
<dbReference type="Proteomes" id="UP001180020">
    <property type="component" value="Unassembled WGS sequence"/>
</dbReference>
<comment type="caution">
    <text evidence="2">The sequence shown here is derived from an EMBL/GenBank/DDBJ whole genome shotgun (WGS) entry which is preliminary data.</text>
</comment>
<dbReference type="GO" id="GO:0003676">
    <property type="term" value="F:nucleic acid binding"/>
    <property type="evidence" value="ECO:0007669"/>
    <property type="project" value="InterPro"/>
</dbReference>
<reference evidence="2" key="1">
    <citation type="journal article" date="2023" name="Nat. Commun.">
        <title>Diploid and tetraploid genomes of Acorus and the evolution of monocots.</title>
        <authorList>
            <person name="Ma L."/>
            <person name="Liu K.W."/>
            <person name="Li Z."/>
            <person name="Hsiao Y.Y."/>
            <person name="Qi Y."/>
            <person name="Fu T."/>
            <person name="Tang G.D."/>
            <person name="Zhang D."/>
            <person name="Sun W.H."/>
            <person name="Liu D.K."/>
            <person name="Li Y."/>
            <person name="Chen G.Z."/>
            <person name="Liu X.D."/>
            <person name="Liao X.Y."/>
            <person name="Jiang Y.T."/>
            <person name="Yu X."/>
            <person name="Hao Y."/>
            <person name="Huang J."/>
            <person name="Zhao X.W."/>
            <person name="Ke S."/>
            <person name="Chen Y.Y."/>
            <person name="Wu W.L."/>
            <person name="Hsu J.L."/>
            <person name="Lin Y.F."/>
            <person name="Huang M.D."/>
            <person name="Li C.Y."/>
            <person name="Huang L."/>
            <person name="Wang Z.W."/>
            <person name="Zhao X."/>
            <person name="Zhong W.Y."/>
            <person name="Peng D.H."/>
            <person name="Ahmad S."/>
            <person name="Lan S."/>
            <person name="Zhang J.S."/>
            <person name="Tsai W.C."/>
            <person name="Van de Peer Y."/>
            <person name="Liu Z.J."/>
        </authorList>
    </citation>
    <scope>NUCLEOTIDE SEQUENCE</scope>
    <source>
        <strain evidence="2">CP</strain>
    </source>
</reference>
<proteinExistence type="predicted"/>
<keyword evidence="3" id="KW-1185">Reference proteome</keyword>
<dbReference type="EMBL" id="JAUJYO010000020">
    <property type="protein sequence ID" value="KAK1285412.1"/>
    <property type="molecule type" value="Genomic_DNA"/>
</dbReference>
<feature type="compositionally biased region" description="Basic residues" evidence="1">
    <location>
        <begin position="22"/>
        <end position="33"/>
    </location>
</feature>
<evidence type="ECO:0000313" key="3">
    <source>
        <dbReference type="Proteomes" id="UP001180020"/>
    </source>
</evidence>
<evidence type="ECO:0000313" key="2">
    <source>
        <dbReference type="EMBL" id="KAK1285412.1"/>
    </source>
</evidence>
<gene>
    <name evidence="2" type="ORF">QJS10_CPB20g00814</name>
</gene>
<evidence type="ECO:0000256" key="1">
    <source>
        <dbReference type="SAM" id="MobiDB-lite"/>
    </source>
</evidence>
<sequence>MPGREMWGRVELPYVVGPPKTIRPRGRPKKKRIRDPNEKRKSRHKCTRCSQFGHHKNTCKNSITETSSQGSTRYMRIPTFVNTTNSTEAQTHTGAPMRTIVNLGGMSGFPNAINFGGMSAQTTSGGMSFSVGGLNVSGPNTQTSVHHSRSNVGGRRSRTLGIRDSDILRSVFGDEFGETLNEEKGKVYNA</sequence>
<reference evidence="2" key="2">
    <citation type="submission" date="2023-06" db="EMBL/GenBank/DDBJ databases">
        <authorList>
            <person name="Ma L."/>
            <person name="Liu K.-W."/>
            <person name="Li Z."/>
            <person name="Hsiao Y.-Y."/>
            <person name="Qi Y."/>
            <person name="Fu T."/>
            <person name="Tang G."/>
            <person name="Zhang D."/>
            <person name="Sun W.-H."/>
            <person name="Liu D.-K."/>
            <person name="Li Y."/>
            <person name="Chen G.-Z."/>
            <person name="Liu X.-D."/>
            <person name="Liao X.-Y."/>
            <person name="Jiang Y.-T."/>
            <person name="Yu X."/>
            <person name="Hao Y."/>
            <person name="Huang J."/>
            <person name="Zhao X.-W."/>
            <person name="Ke S."/>
            <person name="Chen Y.-Y."/>
            <person name="Wu W.-L."/>
            <person name="Hsu J.-L."/>
            <person name="Lin Y.-F."/>
            <person name="Huang M.-D."/>
            <person name="Li C.-Y."/>
            <person name="Huang L."/>
            <person name="Wang Z.-W."/>
            <person name="Zhao X."/>
            <person name="Zhong W.-Y."/>
            <person name="Peng D.-H."/>
            <person name="Ahmad S."/>
            <person name="Lan S."/>
            <person name="Zhang J.-S."/>
            <person name="Tsai W.-C."/>
            <person name="Van De Peer Y."/>
            <person name="Liu Z.-J."/>
        </authorList>
    </citation>
    <scope>NUCLEOTIDE SEQUENCE</scope>
    <source>
        <strain evidence="2">CP</strain>
        <tissue evidence="2">Leaves</tissue>
    </source>
</reference>
<feature type="region of interest" description="Disordered" evidence="1">
    <location>
        <begin position="16"/>
        <end position="45"/>
    </location>
</feature>
<dbReference type="SUPFAM" id="SSF57756">
    <property type="entry name" value="Retrovirus zinc finger-like domains"/>
    <property type="match status" value="1"/>
</dbReference>
<name>A0AAV9CB08_ACOCL</name>
<dbReference type="GO" id="GO:0008270">
    <property type="term" value="F:zinc ion binding"/>
    <property type="evidence" value="ECO:0007669"/>
    <property type="project" value="InterPro"/>
</dbReference>
<accession>A0AAV9CB08</accession>
<dbReference type="InterPro" id="IPR036875">
    <property type="entry name" value="Znf_CCHC_sf"/>
</dbReference>
<organism evidence="2 3">
    <name type="scientific">Acorus calamus</name>
    <name type="common">Sweet flag</name>
    <dbReference type="NCBI Taxonomy" id="4465"/>
    <lineage>
        <taxon>Eukaryota</taxon>
        <taxon>Viridiplantae</taxon>
        <taxon>Streptophyta</taxon>
        <taxon>Embryophyta</taxon>
        <taxon>Tracheophyta</taxon>
        <taxon>Spermatophyta</taxon>
        <taxon>Magnoliopsida</taxon>
        <taxon>Liliopsida</taxon>
        <taxon>Acoraceae</taxon>
        <taxon>Acorus</taxon>
    </lineage>
</organism>
<protein>
    <submittedName>
        <fullName evidence="2">Uncharacterized protein</fullName>
    </submittedName>
</protein>